<feature type="transmembrane region" description="Helical" evidence="3">
    <location>
        <begin position="168"/>
        <end position="190"/>
    </location>
</feature>
<dbReference type="InterPro" id="IPR011701">
    <property type="entry name" value="MFS"/>
</dbReference>
<dbReference type="AlphaFoldDB" id="A0A6A7A974"/>
<evidence type="ECO:0000256" key="1">
    <source>
        <dbReference type="ARBA" id="ARBA00004141"/>
    </source>
</evidence>
<dbReference type="GO" id="GO:0016020">
    <property type="term" value="C:membrane"/>
    <property type="evidence" value="ECO:0007669"/>
    <property type="project" value="UniProtKB-SubCell"/>
</dbReference>
<dbReference type="EMBL" id="MU006220">
    <property type="protein sequence ID" value="KAF2829832.1"/>
    <property type="molecule type" value="Genomic_DNA"/>
</dbReference>
<feature type="transmembrane region" description="Helical" evidence="3">
    <location>
        <begin position="248"/>
        <end position="266"/>
    </location>
</feature>
<dbReference type="InterPro" id="IPR050327">
    <property type="entry name" value="Proton-linked_MCT"/>
</dbReference>
<feature type="domain" description="Major facilitator superfamily (MFS) profile" evidence="4">
    <location>
        <begin position="212"/>
        <end position="411"/>
    </location>
</feature>
<evidence type="ECO:0000256" key="3">
    <source>
        <dbReference type="SAM" id="Phobius"/>
    </source>
</evidence>
<feature type="transmembrane region" description="Helical" evidence="3">
    <location>
        <begin position="47"/>
        <end position="68"/>
    </location>
</feature>
<sequence>MCSTSLVAFTVVAGCTQAFGVFQAHYARAEAAEAGIVRPDELMNRALISAIGSLGNGGIVAVFAVFYYPHLPRIGVHVRTLCFTGTSFVVLGLATAAASQSVWHLFASQGALVGIGTGILLYVLAPILPEYFPKRSGLAQGTMFTAAAVGGTSFSLAITALIENVGIRGTLGILSAISLVTLSTASALALPPRKFEKRSTEFVGWSAFKQPLFACLFLVNLIHPLTLAVPMVFGPEFGESLGMGITKASYLLAVNSGVGILSRIPVGALADRIGHQNTLLIATSVYVLATWSLWLPSALHGTVGLYIGMSVCHGLINGVFNIVMNSAQKQLFGDEMYYPKNGVMTTIRGIGYVIGVPIAGALVHKVANEKLKGVDFVSPIVYVGTLLAISLACLLNVRRLDAKQSGWKWVR</sequence>
<feature type="transmembrane region" description="Helical" evidence="3">
    <location>
        <begin position="376"/>
        <end position="397"/>
    </location>
</feature>
<dbReference type="InterPro" id="IPR036259">
    <property type="entry name" value="MFS_trans_sf"/>
</dbReference>
<keyword evidence="3" id="KW-0472">Membrane</keyword>
<accession>A0A6A7A974</accession>
<proteinExistence type="inferred from homology"/>
<feature type="transmembrane region" description="Helical" evidence="3">
    <location>
        <begin position="278"/>
        <end position="297"/>
    </location>
</feature>
<evidence type="ECO:0000313" key="5">
    <source>
        <dbReference type="EMBL" id="KAF2829832.1"/>
    </source>
</evidence>
<organism evidence="5 6">
    <name type="scientific">Ophiobolus disseminans</name>
    <dbReference type="NCBI Taxonomy" id="1469910"/>
    <lineage>
        <taxon>Eukaryota</taxon>
        <taxon>Fungi</taxon>
        <taxon>Dikarya</taxon>
        <taxon>Ascomycota</taxon>
        <taxon>Pezizomycotina</taxon>
        <taxon>Dothideomycetes</taxon>
        <taxon>Pleosporomycetidae</taxon>
        <taxon>Pleosporales</taxon>
        <taxon>Pleosporineae</taxon>
        <taxon>Phaeosphaeriaceae</taxon>
        <taxon>Ophiobolus</taxon>
    </lineage>
</organism>
<feature type="transmembrane region" description="Helical" evidence="3">
    <location>
        <begin position="80"/>
        <end position="99"/>
    </location>
</feature>
<keyword evidence="6" id="KW-1185">Reference proteome</keyword>
<dbReference type="PANTHER" id="PTHR11360">
    <property type="entry name" value="MONOCARBOXYLATE TRANSPORTER"/>
    <property type="match status" value="1"/>
</dbReference>
<feature type="transmembrane region" description="Helical" evidence="3">
    <location>
        <begin position="137"/>
        <end position="162"/>
    </location>
</feature>
<keyword evidence="3" id="KW-0812">Transmembrane</keyword>
<evidence type="ECO:0000256" key="2">
    <source>
        <dbReference type="ARBA" id="ARBA00006727"/>
    </source>
</evidence>
<dbReference type="OrthoDB" id="6499973at2759"/>
<feature type="transmembrane region" description="Helical" evidence="3">
    <location>
        <begin position="303"/>
        <end position="324"/>
    </location>
</feature>
<evidence type="ECO:0000313" key="6">
    <source>
        <dbReference type="Proteomes" id="UP000799424"/>
    </source>
</evidence>
<feature type="transmembrane region" description="Helical" evidence="3">
    <location>
        <begin position="211"/>
        <end position="233"/>
    </location>
</feature>
<dbReference type="Gene3D" id="1.20.1250.20">
    <property type="entry name" value="MFS general substrate transporter like domains"/>
    <property type="match status" value="2"/>
</dbReference>
<feature type="transmembrane region" description="Helical" evidence="3">
    <location>
        <begin position="105"/>
        <end position="125"/>
    </location>
</feature>
<reference evidence="5" key="1">
    <citation type="journal article" date="2020" name="Stud. Mycol.">
        <title>101 Dothideomycetes genomes: a test case for predicting lifestyles and emergence of pathogens.</title>
        <authorList>
            <person name="Haridas S."/>
            <person name="Albert R."/>
            <person name="Binder M."/>
            <person name="Bloem J."/>
            <person name="Labutti K."/>
            <person name="Salamov A."/>
            <person name="Andreopoulos B."/>
            <person name="Baker S."/>
            <person name="Barry K."/>
            <person name="Bills G."/>
            <person name="Bluhm B."/>
            <person name="Cannon C."/>
            <person name="Castanera R."/>
            <person name="Culley D."/>
            <person name="Daum C."/>
            <person name="Ezra D."/>
            <person name="Gonzalez J."/>
            <person name="Henrissat B."/>
            <person name="Kuo A."/>
            <person name="Liang C."/>
            <person name="Lipzen A."/>
            <person name="Lutzoni F."/>
            <person name="Magnuson J."/>
            <person name="Mondo S."/>
            <person name="Nolan M."/>
            <person name="Ohm R."/>
            <person name="Pangilinan J."/>
            <person name="Park H.-J."/>
            <person name="Ramirez L."/>
            <person name="Alfaro M."/>
            <person name="Sun H."/>
            <person name="Tritt A."/>
            <person name="Yoshinaga Y."/>
            <person name="Zwiers L.-H."/>
            <person name="Turgeon B."/>
            <person name="Goodwin S."/>
            <person name="Spatafora J."/>
            <person name="Crous P."/>
            <person name="Grigoriev I."/>
        </authorList>
    </citation>
    <scope>NUCLEOTIDE SEQUENCE</scope>
    <source>
        <strain evidence="5">CBS 113818</strain>
    </source>
</reference>
<protein>
    <submittedName>
        <fullName evidence="5">MFS general substrate transporter</fullName>
    </submittedName>
</protein>
<gene>
    <name evidence="5" type="ORF">CC86DRAFT_344554</name>
</gene>
<dbReference type="SUPFAM" id="SSF103473">
    <property type="entry name" value="MFS general substrate transporter"/>
    <property type="match status" value="1"/>
</dbReference>
<dbReference type="Pfam" id="PF07690">
    <property type="entry name" value="MFS_1"/>
    <property type="match status" value="1"/>
</dbReference>
<dbReference type="PROSITE" id="PS50850">
    <property type="entry name" value="MFS"/>
    <property type="match status" value="1"/>
</dbReference>
<evidence type="ECO:0000259" key="4">
    <source>
        <dbReference type="PROSITE" id="PS50850"/>
    </source>
</evidence>
<name>A0A6A7A974_9PLEO</name>
<comment type="subcellular location">
    <subcellularLocation>
        <location evidence="1">Membrane</location>
        <topology evidence="1">Multi-pass membrane protein</topology>
    </subcellularLocation>
</comment>
<dbReference type="Proteomes" id="UP000799424">
    <property type="component" value="Unassembled WGS sequence"/>
</dbReference>
<comment type="similarity">
    <text evidence="2">Belongs to the major facilitator superfamily. Monocarboxylate porter (TC 2.A.1.13) family.</text>
</comment>
<feature type="transmembrane region" description="Helical" evidence="3">
    <location>
        <begin position="345"/>
        <end position="364"/>
    </location>
</feature>
<keyword evidence="3" id="KW-1133">Transmembrane helix</keyword>
<dbReference type="InterPro" id="IPR020846">
    <property type="entry name" value="MFS_dom"/>
</dbReference>
<dbReference type="GO" id="GO:0022857">
    <property type="term" value="F:transmembrane transporter activity"/>
    <property type="evidence" value="ECO:0007669"/>
    <property type="project" value="InterPro"/>
</dbReference>
<dbReference type="PANTHER" id="PTHR11360:SF302">
    <property type="entry name" value="MAJOR FACILITATOR SUPERFAMILY (MFS) PROFILE DOMAIN-CONTAINING PROTEIN"/>
    <property type="match status" value="1"/>
</dbReference>